<keyword evidence="3" id="KW-1185">Reference proteome</keyword>
<dbReference type="GeneID" id="92044365"/>
<proteinExistence type="predicted"/>
<evidence type="ECO:0000313" key="3">
    <source>
        <dbReference type="Proteomes" id="UP001433268"/>
    </source>
</evidence>
<dbReference type="EMBL" id="JAQQWN010000005">
    <property type="protein sequence ID" value="KAK8085719.1"/>
    <property type="molecule type" value="Genomic_DNA"/>
</dbReference>
<feature type="region of interest" description="Disordered" evidence="1">
    <location>
        <begin position="37"/>
        <end position="58"/>
    </location>
</feature>
<name>A0ABR1WQA3_9PEZI</name>
<sequence>MPQGRGLKACLGPIVVRVCEFAAPSVFFNRPSPSSFSSFDGADSAPTQQGQAQMKEAPDRPRLALMQVLRLAVVPEHMGFEAAESSAARRREQRSDSPVDYRKHHGSGMAMPMVGIPHWSRLPFNDAHAASWRLDAKIIFNIWPGVAPMRSQHGSYHRSTNPVEAYWLIA</sequence>
<evidence type="ECO:0000313" key="2">
    <source>
        <dbReference type="EMBL" id="KAK8085719.1"/>
    </source>
</evidence>
<dbReference type="Proteomes" id="UP001433268">
    <property type="component" value="Unassembled WGS sequence"/>
</dbReference>
<gene>
    <name evidence="2" type="ORF">PG997_006990</name>
</gene>
<organism evidence="2 3">
    <name type="scientific">Apiospora hydei</name>
    <dbReference type="NCBI Taxonomy" id="1337664"/>
    <lineage>
        <taxon>Eukaryota</taxon>
        <taxon>Fungi</taxon>
        <taxon>Dikarya</taxon>
        <taxon>Ascomycota</taxon>
        <taxon>Pezizomycotina</taxon>
        <taxon>Sordariomycetes</taxon>
        <taxon>Xylariomycetidae</taxon>
        <taxon>Amphisphaeriales</taxon>
        <taxon>Apiosporaceae</taxon>
        <taxon>Apiospora</taxon>
    </lineage>
</organism>
<feature type="compositionally biased region" description="Basic and acidic residues" evidence="1">
    <location>
        <begin position="87"/>
        <end position="101"/>
    </location>
</feature>
<reference evidence="2 3" key="1">
    <citation type="submission" date="2023-01" db="EMBL/GenBank/DDBJ databases">
        <title>Analysis of 21 Apiospora genomes using comparative genomics revels a genus with tremendous synthesis potential of carbohydrate active enzymes and secondary metabolites.</title>
        <authorList>
            <person name="Sorensen T."/>
        </authorList>
    </citation>
    <scope>NUCLEOTIDE SEQUENCE [LARGE SCALE GENOMIC DNA]</scope>
    <source>
        <strain evidence="2 3">CBS 114990</strain>
    </source>
</reference>
<protein>
    <submittedName>
        <fullName evidence="2">Uncharacterized protein</fullName>
    </submittedName>
</protein>
<accession>A0ABR1WQA3</accession>
<evidence type="ECO:0000256" key="1">
    <source>
        <dbReference type="SAM" id="MobiDB-lite"/>
    </source>
</evidence>
<dbReference type="RefSeq" id="XP_066670228.1">
    <property type="nucleotide sequence ID" value="XM_066811305.1"/>
</dbReference>
<comment type="caution">
    <text evidence="2">The sequence shown here is derived from an EMBL/GenBank/DDBJ whole genome shotgun (WGS) entry which is preliminary data.</text>
</comment>
<feature type="region of interest" description="Disordered" evidence="1">
    <location>
        <begin position="82"/>
        <end position="104"/>
    </location>
</feature>